<feature type="transmembrane region" description="Helical" evidence="1">
    <location>
        <begin position="59"/>
        <end position="81"/>
    </location>
</feature>
<evidence type="ECO:0000313" key="2">
    <source>
        <dbReference type="EMBL" id="MDT0583321.1"/>
    </source>
</evidence>
<accession>A0AAW8R1Y6</accession>
<comment type="caution">
    <text evidence="2">The sequence shown here is derived from an EMBL/GenBank/DDBJ whole genome shotgun (WGS) entry which is preliminary data.</text>
</comment>
<keyword evidence="3" id="KW-1185">Reference proteome</keyword>
<sequence>MYKMLFAGMYYHFIKVEGGQKLVVRSYFANVAVYAMTASHALFIFGAALLFFLDDMKGISWSSFLLSTMAISYLVFHYLYLHKEKYQNIVNAYYKSASKYRAWSLSYHILLISVFAVAALSLIFSVD</sequence>
<dbReference type="EMBL" id="JAVRIE010000004">
    <property type="protein sequence ID" value="MDT0583321.1"/>
    <property type="molecule type" value="Genomic_DNA"/>
</dbReference>
<evidence type="ECO:0000256" key="1">
    <source>
        <dbReference type="SAM" id="Phobius"/>
    </source>
</evidence>
<feature type="transmembrane region" description="Helical" evidence="1">
    <location>
        <begin position="102"/>
        <end position="124"/>
    </location>
</feature>
<organism evidence="2 3">
    <name type="scientific">Brumicola blandensis</name>
    <dbReference type="NCBI Taxonomy" id="3075611"/>
    <lineage>
        <taxon>Bacteria</taxon>
        <taxon>Pseudomonadati</taxon>
        <taxon>Pseudomonadota</taxon>
        <taxon>Gammaproteobacteria</taxon>
        <taxon>Alteromonadales</taxon>
        <taxon>Alteromonadaceae</taxon>
        <taxon>Brumicola</taxon>
    </lineage>
</organism>
<keyword evidence="1" id="KW-1133">Transmembrane helix</keyword>
<keyword evidence="1" id="KW-0472">Membrane</keyword>
<dbReference type="Proteomes" id="UP001249020">
    <property type="component" value="Unassembled WGS sequence"/>
</dbReference>
<feature type="transmembrane region" description="Helical" evidence="1">
    <location>
        <begin position="31"/>
        <end position="53"/>
    </location>
</feature>
<protein>
    <submittedName>
        <fullName evidence="2">Uncharacterized protein</fullName>
    </submittedName>
</protein>
<dbReference type="RefSeq" id="WP_311362083.1">
    <property type="nucleotide sequence ID" value="NZ_JAVRIE010000004.1"/>
</dbReference>
<name>A0AAW8R1Y6_9ALTE</name>
<proteinExistence type="predicted"/>
<reference evidence="2 3" key="1">
    <citation type="submission" date="2023-09" db="EMBL/GenBank/DDBJ databases">
        <authorList>
            <person name="Rey-Velasco X."/>
        </authorList>
    </citation>
    <scope>NUCLEOTIDE SEQUENCE [LARGE SCALE GENOMIC DNA]</scope>
    <source>
        <strain evidence="2 3">W409</strain>
    </source>
</reference>
<keyword evidence="1" id="KW-0812">Transmembrane</keyword>
<dbReference type="AlphaFoldDB" id="A0AAW8R1Y6"/>
<evidence type="ECO:0000313" key="3">
    <source>
        <dbReference type="Proteomes" id="UP001249020"/>
    </source>
</evidence>
<gene>
    <name evidence="2" type="ORF">RM544_12285</name>
</gene>